<dbReference type="KEGG" id="mphi:EG856_01975"/>
<organism evidence="1 2">
    <name type="scientific">Mycoplasmopsis phocirhinis</name>
    <dbReference type="NCBI Taxonomy" id="142650"/>
    <lineage>
        <taxon>Bacteria</taxon>
        <taxon>Bacillati</taxon>
        <taxon>Mycoplasmatota</taxon>
        <taxon>Mycoplasmoidales</taxon>
        <taxon>Metamycoplasmataceae</taxon>
        <taxon>Mycoplasmopsis</taxon>
    </lineage>
</organism>
<evidence type="ECO:0000313" key="2">
    <source>
        <dbReference type="Proteomes" id="UP000289326"/>
    </source>
</evidence>
<dbReference type="EMBL" id="CP034841">
    <property type="protein sequence ID" value="QBF34682.1"/>
    <property type="molecule type" value="Genomic_DNA"/>
</dbReference>
<gene>
    <name evidence="1" type="ORF">EG856_01975</name>
</gene>
<name>A0A4V0ZAH1_9BACT</name>
<protein>
    <submittedName>
        <fullName evidence="1">Uncharacterized protein</fullName>
    </submittedName>
</protein>
<dbReference type="RefSeq" id="WP_130429459.1">
    <property type="nucleotide sequence ID" value="NZ_CP034841.1"/>
</dbReference>
<dbReference type="AlphaFoldDB" id="A0A4V0ZAH1"/>
<evidence type="ECO:0000313" key="1">
    <source>
        <dbReference type="EMBL" id="QBF34682.1"/>
    </source>
</evidence>
<sequence>MSNEEKKEQAAPAVVGQISVSDELLDFSSFKKSTSSAAPKKEEKVMEGDLTPRERAILERLKAKAEK</sequence>
<proteinExistence type="predicted"/>
<dbReference type="Proteomes" id="UP000289326">
    <property type="component" value="Chromosome"/>
</dbReference>
<keyword evidence="2" id="KW-1185">Reference proteome</keyword>
<accession>A0A4V0ZAH1</accession>
<reference evidence="1 2" key="1">
    <citation type="submission" date="2019-01" db="EMBL/GenBank/DDBJ databases">
        <title>Complete sequence and annotation of the Mycoplasma phocirhinis strain 852T genome.</title>
        <authorList>
            <person name="Frasca S.Jr."/>
            <person name="Kutish G.F."/>
            <person name="Castellanos Gell J."/>
            <person name="Michaels D.L."/>
            <person name="Brown D.R."/>
        </authorList>
    </citation>
    <scope>NUCLEOTIDE SEQUENCE [LARGE SCALE GENOMIC DNA]</scope>
    <source>
        <strain evidence="1 2">852</strain>
    </source>
</reference>